<keyword evidence="2" id="KW-0812">Transmembrane</keyword>
<reference evidence="3 4" key="2">
    <citation type="journal article" date="2016" name="ISME J.">
        <title>Physiological and genomic characterization of two novel marine thaumarchaeal strains indicates niche differentiation.</title>
        <authorList>
            <person name="Bayer B."/>
            <person name="Vojvoda J."/>
            <person name="Offre P."/>
            <person name="Alves R.J."/>
            <person name="Elisabeth N.H."/>
            <person name="Garcia J.A."/>
            <person name="Volland J.M."/>
            <person name="Srivastava A."/>
            <person name="Schleper C."/>
            <person name="Herndl G.J."/>
        </authorList>
    </citation>
    <scope>NUCLEOTIDE SEQUENCE [LARGE SCALE GENOMIC DNA]</scope>
    <source>
        <strain evidence="3 4">D3C</strain>
    </source>
</reference>
<evidence type="ECO:0000313" key="4">
    <source>
        <dbReference type="Proteomes" id="UP000032027"/>
    </source>
</evidence>
<name>A0A0C5BV34_9ARCH</name>
<reference evidence="4" key="1">
    <citation type="submission" date="2015-02" db="EMBL/GenBank/DDBJ databases">
        <title>Characterization of two novel Thaumarchaeota isolated from the Northern Adriatic Sea.</title>
        <authorList>
            <person name="Bayer B."/>
            <person name="Vojvoda J."/>
            <person name="Offre P."/>
            <person name="Srivastava A."/>
            <person name="Elisabeth N."/>
            <person name="Garcia J.A.L."/>
            <person name="Schleper C."/>
            <person name="Herndl G.J."/>
        </authorList>
    </citation>
    <scope>NUCLEOTIDE SEQUENCE [LARGE SCALE GENOMIC DNA]</scope>
    <source>
        <strain evidence="4">D3C</strain>
    </source>
</reference>
<reference evidence="3 4" key="3">
    <citation type="journal article" date="2019" name="Int. J. Syst. Evol. Microbiol.">
        <title>Nitrosopumilus adriaticus sp. nov. and Nitrosopumilus piranensis sp. nov., two ammonia-oxidizing archaea from the Adriatic Sea and members of the class Nitrososphaeria.</title>
        <authorList>
            <person name="Bayer B."/>
            <person name="Vojvoda J."/>
            <person name="Reinthaler T."/>
            <person name="Reyes C."/>
            <person name="Pinto M."/>
            <person name="Herndl G.J."/>
        </authorList>
    </citation>
    <scope>NUCLEOTIDE SEQUENCE [LARGE SCALE GENOMIC DNA]</scope>
    <source>
        <strain evidence="3 4">D3C</strain>
    </source>
</reference>
<dbReference type="Proteomes" id="UP000032027">
    <property type="component" value="Chromosome"/>
</dbReference>
<dbReference type="EMBL" id="CP010868">
    <property type="protein sequence ID" value="AJM92111.1"/>
    <property type="molecule type" value="Genomic_DNA"/>
</dbReference>
<accession>A0A0C5BV34</accession>
<dbReference type="AlphaFoldDB" id="A0A0C5BV34"/>
<dbReference type="RefSeq" id="WP_237087731.1">
    <property type="nucleotide sequence ID" value="NZ_CP010868.1"/>
</dbReference>
<evidence type="ECO:0000313" key="3">
    <source>
        <dbReference type="EMBL" id="AJM92111.1"/>
    </source>
</evidence>
<keyword evidence="4" id="KW-1185">Reference proteome</keyword>
<evidence type="ECO:0000256" key="1">
    <source>
        <dbReference type="SAM" id="MobiDB-lite"/>
    </source>
</evidence>
<feature type="region of interest" description="Disordered" evidence="1">
    <location>
        <begin position="338"/>
        <end position="366"/>
    </location>
</feature>
<feature type="compositionally biased region" description="Polar residues" evidence="1">
    <location>
        <begin position="352"/>
        <end position="363"/>
    </location>
</feature>
<keyword evidence="2" id="KW-0472">Membrane</keyword>
<feature type="transmembrane region" description="Helical" evidence="2">
    <location>
        <begin position="306"/>
        <end position="328"/>
    </location>
</feature>
<keyword evidence="2" id="KW-1133">Transmembrane helix</keyword>
<sequence>MKHLLLGIIFVTGLVPFASAAQLDASILYEDQVVEPSFEFLRIIYIEYPEGGEIAQQLRGDMDTISFDAEGDDTIKLVTLLNENLESIPSNAKVTDAKLKYQATLHGNPSSAVIEYKLQIVPTITNHIFHQEDQKSTIDANWRGILIEGPAIIQTQYGEFDINNPRSALELMIPDISEKLQGVEILEIPLIDAGGIKELPLSRWHSLFDNTAILPGAIEYKYTGKNVITHYSMGECTIIIGVCNDREWMEEVDLDKQYTIRIIESRDDAVIAIEGYVDSTYVGELEVFHTSLKKLGENEAFREDQFLVVALYGMAMLGVIGAVAMFVLSNKKLKRDKTQGQTGIDPAHLRSYETSGSSGSYKTNRGESYLITDGKSKMPL</sequence>
<protein>
    <submittedName>
        <fullName evidence="3">Uncharacterized protein</fullName>
    </submittedName>
</protein>
<dbReference type="HOGENOM" id="CLU_726848_0_0_2"/>
<gene>
    <name evidence="3" type="ORF">NPIRD3C_0899</name>
</gene>
<dbReference type="KEGG" id="nid:NPIRD3C_0899"/>
<dbReference type="PATRIC" id="fig|1582439.9.peg.927"/>
<proteinExistence type="predicted"/>
<dbReference type="GeneID" id="41600068"/>
<evidence type="ECO:0000256" key="2">
    <source>
        <dbReference type="SAM" id="Phobius"/>
    </source>
</evidence>
<organism evidence="3 4">
    <name type="scientific">Nitrosopumilus piranensis</name>
    <dbReference type="NCBI Taxonomy" id="1582439"/>
    <lineage>
        <taxon>Archaea</taxon>
        <taxon>Nitrososphaerota</taxon>
        <taxon>Nitrososphaeria</taxon>
        <taxon>Nitrosopumilales</taxon>
        <taxon>Nitrosopumilaceae</taxon>
        <taxon>Nitrosopumilus</taxon>
    </lineage>
</organism>